<dbReference type="Gene3D" id="3.40.50.300">
    <property type="entry name" value="P-loop containing nucleotide triphosphate hydrolases"/>
    <property type="match status" value="2"/>
</dbReference>
<dbReference type="PROSITE" id="PS50893">
    <property type="entry name" value="ABC_TRANSPORTER_2"/>
    <property type="match status" value="2"/>
</dbReference>
<dbReference type="GO" id="GO:0005886">
    <property type="term" value="C:plasma membrane"/>
    <property type="evidence" value="ECO:0007669"/>
    <property type="project" value="TreeGrafter"/>
</dbReference>
<keyword evidence="5" id="KW-1185">Reference proteome</keyword>
<sequence length="490" mass="51378">MLAIEGLSVRYGDVVALHDVDLTVADGAVVALIGESGSGKSTLLDAVLGVLPPSATVSGTIRPGGLRRGVEIGYVAQDPFGSCDPVWTVGHHVAEAWRVHGLRPPRGRIARRLAGLGVAPDGLRRRPHTWSGGMLQRADLVAATAHEPALVLADEPTSALDAEHAEAAMAALVGTARSALVAGHDLALLTRHADEVHVLLRGRVVERIRIDRGGVQTLAAHAHHEHTRALLAALPDRLQQGHLHAASLQEASLQEASLQEASLQVGGLAATRAPAARLERVTLGHPGRPPVLVDVDLDVRPGEVVGICGPSGQGKTTLLRALAGLHRPASGTVRLGGVDVWQGRRPRRPRPGYVMPIFQDVSASLDPRWPVWRSVAEAGVTRADVERLFAAVGLDERHVDARPAQLSGGQRQRVAIARALAGKAALIVADEPTAALDPTVAAGVVRLLREVADGGCAVVVASHDHARTNSYADRVLRVAELGIHDGSASL</sequence>
<dbReference type="GO" id="GO:0022857">
    <property type="term" value="F:transmembrane transporter activity"/>
    <property type="evidence" value="ECO:0007669"/>
    <property type="project" value="TreeGrafter"/>
</dbReference>
<dbReference type="InterPro" id="IPR003593">
    <property type="entry name" value="AAA+_ATPase"/>
</dbReference>
<dbReference type="InterPro" id="IPR027417">
    <property type="entry name" value="P-loop_NTPase"/>
</dbReference>
<accession>A0A561SPQ6</accession>
<dbReference type="PANTHER" id="PTHR24220:SF685">
    <property type="entry name" value="ABC TRANSPORTER RELATED"/>
    <property type="match status" value="1"/>
</dbReference>
<evidence type="ECO:0000259" key="3">
    <source>
        <dbReference type="PROSITE" id="PS50893"/>
    </source>
</evidence>
<dbReference type="SMART" id="SM00382">
    <property type="entry name" value="AAA"/>
    <property type="match status" value="2"/>
</dbReference>
<evidence type="ECO:0000256" key="1">
    <source>
        <dbReference type="ARBA" id="ARBA00022741"/>
    </source>
</evidence>
<dbReference type="GO" id="GO:0016887">
    <property type="term" value="F:ATP hydrolysis activity"/>
    <property type="evidence" value="ECO:0007669"/>
    <property type="project" value="InterPro"/>
</dbReference>
<keyword evidence="2 4" id="KW-0067">ATP-binding</keyword>
<feature type="domain" description="ABC transporter" evidence="3">
    <location>
        <begin position="276"/>
        <end position="490"/>
    </location>
</feature>
<gene>
    <name evidence="4" type="ORF">FHX44_112725</name>
</gene>
<dbReference type="PANTHER" id="PTHR24220">
    <property type="entry name" value="IMPORT ATP-BINDING PROTEIN"/>
    <property type="match status" value="1"/>
</dbReference>
<organism evidence="4 5">
    <name type="scientific">Pseudonocardia hierapolitana</name>
    <dbReference type="NCBI Taxonomy" id="1128676"/>
    <lineage>
        <taxon>Bacteria</taxon>
        <taxon>Bacillati</taxon>
        <taxon>Actinomycetota</taxon>
        <taxon>Actinomycetes</taxon>
        <taxon>Pseudonocardiales</taxon>
        <taxon>Pseudonocardiaceae</taxon>
        <taxon>Pseudonocardia</taxon>
    </lineage>
</organism>
<feature type="domain" description="ABC transporter" evidence="3">
    <location>
        <begin position="2"/>
        <end position="226"/>
    </location>
</feature>
<evidence type="ECO:0000313" key="4">
    <source>
        <dbReference type="EMBL" id="TWF76827.1"/>
    </source>
</evidence>
<dbReference type="Proteomes" id="UP000321261">
    <property type="component" value="Unassembled WGS sequence"/>
</dbReference>
<evidence type="ECO:0000313" key="5">
    <source>
        <dbReference type="Proteomes" id="UP000321261"/>
    </source>
</evidence>
<dbReference type="AlphaFoldDB" id="A0A561SPQ6"/>
<reference evidence="4 5" key="1">
    <citation type="submission" date="2019-06" db="EMBL/GenBank/DDBJ databases">
        <title>Sequencing the genomes of 1000 actinobacteria strains.</title>
        <authorList>
            <person name="Klenk H.-P."/>
        </authorList>
    </citation>
    <scope>NUCLEOTIDE SEQUENCE [LARGE SCALE GENOMIC DNA]</scope>
    <source>
        <strain evidence="4 5">DSM 45671</strain>
    </source>
</reference>
<dbReference type="PROSITE" id="PS00211">
    <property type="entry name" value="ABC_TRANSPORTER_1"/>
    <property type="match status" value="1"/>
</dbReference>
<name>A0A561SPQ6_9PSEU</name>
<dbReference type="InterPro" id="IPR015854">
    <property type="entry name" value="ABC_transpr_LolD-like"/>
</dbReference>
<dbReference type="InterPro" id="IPR017871">
    <property type="entry name" value="ABC_transporter-like_CS"/>
</dbReference>
<dbReference type="RefSeq" id="WP_147256109.1">
    <property type="nucleotide sequence ID" value="NZ_VIWU01000001.1"/>
</dbReference>
<protein>
    <submittedName>
        <fullName evidence="4">Peptide/nickel transport system ATP-binding protein</fullName>
    </submittedName>
</protein>
<keyword evidence="1" id="KW-0547">Nucleotide-binding</keyword>
<dbReference type="OrthoDB" id="4008250at2"/>
<evidence type="ECO:0000256" key="2">
    <source>
        <dbReference type="ARBA" id="ARBA00022840"/>
    </source>
</evidence>
<proteinExistence type="predicted"/>
<dbReference type="GO" id="GO:0005524">
    <property type="term" value="F:ATP binding"/>
    <property type="evidence" value="ECO:0007669"/>
    <property type="project" value="UniProtKB-KW"/>
</dbReference>
<dbReference type="InterPro" id="IPR003439">
    <property type="entry name" value="ABC_transporter-like_ATP-bd"/>
</dbReference>
<dbReference type="Pfam" id="PF00005">
    <property type="entry name" value="ABC_tran"/>
    <property type="match status" value="2"/>
</dbReference>
<comment type="caution">
    <text evidence="4">The sequence shown here is derived from an EMBL/GenBank/DDBJ whole genome shotgun (WGS) entry which is preliminary data.</text>
</comment>
<dbReference type="EMBL" id="VIWU01000001">
    <property type="protein sequence ID" value="TWF76827.1"/>
    <property type="molecule type" value="Genomic_DNA"/>
</dbReference>
<dbReference type="SUPFAM" id="SSF52540">
    <property type="entry name" value="P-loop containing nucleoside triphosphate hydrolases"/>
    <property type="match status" value="2"/>
</dbReference>